<evidence type="ECO:0000259" key="2">
    <source>
        <dbReference type="Pfam" id="PF01551"/>
    </source>
</evidence>
<dbReference type="InterPro" id="IPR016047">
    <property type="entry name" value="M23ase_b-sheet_dom"/>
</dbReference>
<dbReference type="EMBL" id="JBBPCC010000014">
    <property type="protein sequence ID" value="MEK8130414.1"/>
    <property type="molecule type" value="Genomic_DNA"/>
</dbReference>
<dbReference type="GO" id="GO:0016787">
    <property type="term" value="F:hydrolase activity"/>
    <property type="evidence" value="ECO:0007669"/>
    <property type="project" value="UniProtKB-KW"/>
</dbReference>
<reference evidence="3 4" key="1">
    <citation type="submission" date="2024-04" db="EMBL/GenBank/DDBJ databases">
        <title>draft genome sequnece of Paenibacillus filicis.</title>
        <authorList>
            <person name="Kim D.-U."/>
        </authorList>
    </citation>
    <scope>NUCLEOTIDE SEQUENCE [LARGE SCALE GENOMIC DNA]</scope>
    <source>
        <strain evidence="3 4">KACC14197</strain>
    </source>
</reference>
<organism evidence="3 4">
    <name type="scientific">Paenibacillus filicis</name>
    <dbReference type="NCBI Taxonomy" id="669464"/>
    <lineage>
        <taxon>Bacteria</taxon>
        <taxon>Bacillati</taxon>
        <taxon>Bacillota</taxon>
        <taxon>Bacilli</taxon>
        <taxon>Bacillales</taxon>
        <taxon>Paenibacillaceae</taxon>
        <taxon>Paenibacillus</taxon>
    </lineage>
</organism>
<gene>
    <name evidence="3" type="ORF">WMW72_21125</name>
</gene>
<proteinExistence type="predicted"/>
<dbReference type="Proteomes" id="UP001469365">
    <property type="component" value="Unassembled WGS sequence"/>
</dbReference>
<accession>A0ABU9DNG0</accession>
<keyword evidence="4" id="KW-1185">Reference proteome</keyword>
<dbReference type="SUPFAM" id="SSF110296">
    <property type="entry name" value="Oligoxyloglucan reducing end-specific cellobiohydrolase"/>
    <property type="match status" value="1"/>
</dbReference>
<name>A0ABU9DNG0_9BACL</name>
<dbReference type="PANTHER" id="PTHR21666:SF270">
    <property type="entry name" value="MUREIN HYDROLASE ACTIVATOR ENVC"/>
    <property type="match status" value="1"/>
</dbReference>
<comment type="caution">
    <text evidence="3">The sequence shown here is derived from an EMBL/GenBank/DDBJ whole genome shotgun (WGS) entry which is preliminary data.</text>
</comment>
<dbReference type="Gene3D" id="2.70.70.10">
    <property type="entry name" value="Glucose Permease (Domain IIA)"/>
    <property type="match status" value="1"/>
</dbReference>
<dbReference type="InterPro" id="IPR050570">
    <property type="entry name" value="Cell_wall_metabolism_enzyme"/>
</dbReference>
<dbReference type="PANTHER" id="PTHR21666">
    <property type="entry name" value="PEPTIDASE-RELATED"/>
    <property type="match status" value="1"/>
</dbReference>
<dbReference type="EC" id="3.4.-.-" evidence="3"/>
<feature type="region of interest" description="Disordered" evidence="1">
    <location>
        <begin position="70"/>
        <end position="132"/>
    </location>
</feature>
<dbReference type="SUPFAM" id="SSF51261">
    <property type="entry name" value="Duplicated hybrid motif"/>
    <property type="match status" value="1"/>
</dbReference>
<dbReference type="CDD" id="cd12797">
    <property type="entry name" value="M23_peptidase"/>
    <property type="match status" value="1"/>
</dbReference>
<dbReference type="InterPro" id="IPR011055">
    <property type="entry name" value="Dup_hybrid_motif"/>
</dbReference>
<feature type="compositionally biased region" description="Polar residues" evidence="1">
    <location>
        <begin position="79"/>
        <end position="91"/>
    </location>
</feature>
<dbReference type="RefSeq" id="WP_341417551.1">
    <property type="nucleotide sequence ID" value="NZ_JBBPCC010000014.1"/>
</dbReference>
<evidence type="ECO:0000313" key="4">
    <source>
        <dbReference type="Proteomes" id="UP001469365"/>
    </source>
</evidence>
<sequence length="504" mass="54368">MGLAIYINLANKENFKGDKEGLTSSAPPAARYQEAVEFRMNDLDRGWVRYTDGIKTTTDSGMTWTETDVLPEEPAAGSPSAQESVSQSGSGASDAKATGAQAAGTDGKTASPGAPVQGQGDEQGKVITGSGAEGRSVIRVQYPTAGGGPVPPSYEWLRLQGDHAPLTSVRVQGTDYTVKQVQFMTDRIGWALVQDTGELRGKLLVTADGGGTWQTEVTEAVRAAIAQDKELLSKRQTEAAQYMDAEQAKWAFVSAWLLMPDTASPGDTVLVRHSQAGEVQWQGKTYALQPYGAGFFTFLPIGMDVKPGSYAIGDQSLKIVAKRFETQYLKVTEEMNSMRQDTKRIDADQQKINAARSKSQPEFLFQGPFVVPVEGILTTPYGYTRYVNGKFSGSHMAIDLAAKEGTPIKATNDGIVALADSLYLTGNSIYLDHGMGLFSQYAHLSKLNVKTGDRVKKGDIIGLVGTTGFSTGPHLHFTFWVHNVQANPNLFMDKTPFGWGGKQP</sequence>
<dbReference type="Pfam" id="PF01551">
    <property type="entry name" value="Peptidase_M23"/>
    <property type="match status" value="1"/>
</dbReference>
<keyword evidence="3" id="KW-0378">Hydrolase</keyword>
<evidence type="ECO:0000313" key="3">
    <source>
        <dbReference type="EMBL" id="MEK8130414.1"/>
    </source>
</evidence>
<feature type="domain" description="M23ase beta-sheet core" evidence="2">
    <location>
        <begin position="394"/>
        <end position="488"/>
    </location>
</feature>
<protein>
    <submittedName>
        <fullName evidence="3">M23 family metallopeptidase</fullName>
        <ecNumber evidence="3">3.4.-.-</ecNumber>
    </submittedName>
</protein>
<evidence type="ECO:0000256" key="1">
    <source>
        <dbReference type="SAM" id="MobiDB-lite"/>
    </source>
</evidence>